<evidence type="ECO:0000256" key="2">
    <source>
        <dbReference type="ARBA" id="ARBA00022801"/>
    </source>
</evidence>
<dbReference type="SUPFAM" id="SSF51338">
    <property type="entry name" value="Composite domain of metallo-dependent hydrolases"/>
    <property type="match status" value="1"/>
</dbReference>
<sequence>MTAVILVPELLLPGPSADTLRSGAAIAVVESRVAAIDTADALTARFPDAQKIALPDCLVMPGLVNAHQHGRGLSQIQLGYHDDFLETWIAGRRGRGILDSFAITRLAAARMVMHGVTATVHANYSYGTGDYEGELRAQLAAYDAVGLRVSMAVGAMDRGATVYPPHEACFMAGLPDDLRDWIAKPGAKAYAGDAEGTIALMDRLLADYGTHARVRLCYGPAGPQWVSDALWAALARDATDKGLGLQFHALESPAQRDAARELYPEGVFARLEQLGAMGPRTVVAHGVWPSDADMEIMARTGATVVRNPGCNVRMRNGIAPVSRYLAAGVRLAVGTDNCAMQDAEDLLAELRLAGLLAREPDWNGPPPPTTDQLLAMATTNGAVASGFSPDTGTLAPGAAADLIALSLTRTRTPWIEPDMPLMEAVIARAHGTDVRLTMIDGRIVYRDGALVGQDLAEIEAAAVASAQGARRPKDPAARDYAARLRGHLCSHYQGVAARRD</sequence>
<proteinExistence type="inferred from homology"/>
<dbReference type="Pfam" id="PF01979">
    <property type="entry name" value="Amidohydro_1"/>
    <property type="match status" value="1"/>
</dbReference>
<dbReference type="Gene3D" id="3.20.20.140">
    <property type="entry name" value="Metal-dependent hydrolases"/>
    <property type="match status" value="1"/>
</dbReference>
<dbReference type="RefSeq" id="WP_111420361.1">
    <property type="nucleotide sequence ID" value="NZ_NPEX01000128.1"/>
</dbReference>
<keyword evidence="2" id="KW-0378">Hydrolase</keyword>
<dbReference type="InterPro" id="IPR050287">
    <property type="entry name" value="MTA/SAH_deaminase"/>
</dbReference>
<organism evidence="4 5">
    <name type="scientific">Rhodoplanes roseus</name>
    <dbReference type="NCBI Taxonomy" id="29409"/>
    <lineage>
        <taxon>Bacteria</taxon>
        <taxon>Pseudomonadati</taxon>
        <taxon>Pseudomonadota</taxon>
        <taxon>Alphaproteobacteria</taxon>
        <taxon>Hyphomicrobiales</taxon>
        <taxon>Nitrobacteraceae</taxon>
        <taxon>Rhodoplanes</taxon>
    </lineage>
</organism>
<dbReference type="InterPro" id="IPR011059">
    <property type="entry name" value="Metal-dep_hydrolase_composite"/>
</dbReference>
<dbReference type="InterPro" id="IPR006680">
    <property type="entry name" value="Amidohydro-rel"/>
</dbReference>
<accession>A0A327KVB1</accession>
<keyword evidence="5" id="KW-1185">Reference proteome</keyword>
<protein>
    <recommendedName>
        <fullName evidence="3">Amidohydrolase-related domain-containing protein</fullName>
    </recommendedName>
</protein>
<dbReference type="GO" id="GO:0016810">
    <property type="term" value="F:hydrolase activity, acting on carbon-nitrogen (but not peptide) bonds"/>
    <property type="evidence" value="ECO:0007669"/>
    <property type="project" value="InterPro"/>
</dbReference>
<dbReference type="InterPro" id="IPR032466">
    <property type="entry name" value="Metal_Hydrolase"/>
</dbReference>
<gene>
    <name evidence="4" type="ORF">CH341_17815</name>
</gene>
<dbReference type="Gene3D" id="2.30.40.10">
    <property type="entry name" value="Urease, subunit C, domain 1"/>
    <property type="match status" value="1"/>
</dbReference>
<name>A0A327KVB1_9BRAD</name>
<dbReference type="SUPFAM" id="SSF51556">
    <property type="entry name" value="Metallo-dependent hydrolases"/>
    <property type="match status" value="1"/>
</dbReference>
<dbReference type="EMBL" id="NPEX01000128">
    <property type="protein sequence ID" value="RAI42769.1"/>
    <property type="molecule type" value="Genomic_DNA"/>
</dbReference>
<dbReference type="PANTHER" id="PTHR43794:SF11">
    <property type="entry name" value="AMIDOHYDROLASE-RELATED DOMAIN-CONTAINING PROTEIN"/>
    <property type="match status" value="1"/>
</dbReference>
<evidence type="ECO:0000313" key="5">
    <source>
        <dbReference type="Proteomes" id="UP000249130"/>
    </source>
</evidence>
<feature type="domain" description="Amidohydrolase-related" evidence="3">
    <location>
        <begin position="58"/>
        <end position="444"/>
    </location>
</feature>
<evidence type="ECO:0000259" key="3">
    <source>
        <dbReference type="Pfam" id="PF01979"/>
    </source>
</evidence>
<dbReference type="PANTHER" id="PTHR43794">
    <property type="entry name" value="AMINOHYDROLASE SSNA-RELATED"/>
    <property type="match status" value="1"/>
</dbReference>
<evidence type="ECO:0000256" key="1">
    <source>
        <dbReference type="ARBA" id="ARBA00006745"/>
    </source>
</evidence>
<reference evidence="4 5" key="1">
    <citation type="submission" date="2017-07" db="EMBL/GenBank/DDBJ databases">
        <title>Draft Genome Sequences of Select Purple Nonsulfur Bacteria.</title>
        <authorList>
            <person name="Lasarre B."/>
            <person name="Mckinlay J.B."/>
        </authorList>
    </citation>
    <scope>NUCLEOTIDE SEQUENCE [LARGE SCALE GENOMIC DNA]</scope>
    <source>
        <strain evidence="4 5">DSM 5909</strain>
    </source>
</reference>
<comment type="caution">
    <text evidence="4">The sequence shown here is derived from an EMBL/GenBank/DDBJ whole genome shotgun (WGS) entry which is preliminary data.</text>
</comment>
<dbReference type="Proteomes" id="UP000249130">
    <property type="component" value="Unassembled WGS sequence"/>
</dbReference>
<dbReference type="OrthoDB" id="9796020at2"/>
<dbReference type="AlphaFoldDB" id="A0A327KVB1"/>
<comment type="similarity">
    <text evidence="1">Belongs to the metallo-dependent hydrolases superfamily. ATZ/TRZ family.</text>
</comment>
<evidence type="ECO:0000313" key="4">
    <source>
        <dbReference type="EMBL" id="RAI42769.1"/>
    </source>
</evidence>